<sequence>MCSRSLAMNQQTGGIWGSNVSREQLLQKISLCAMLGGAREGLREHSLNTRDGANHQLSVEQEAEIAGNLAFLSRRRKCSQSVAAVAIEEAENGHGLSVRLAVNGDALQHVEAGLRQICSILEQISRDVHATNPAIGAIITGEETEHINILLGEVITICSSRISSRLRLARKHDIISTEIMQLRQSVSNAELEMETKAELNDLVRLYRQLKASSEPSTNEANVVTLAKIIGLAHNLSQSHSFRGAIRSGERKEKLSDTIIKLGQYYRATKQLVLVARRRRYRVFERIEVSSFQISVPPEVRINTDAIAFTDIMNYLPDGSGTLKVLQRYQGSKARICSKLASRLNDSRSGIKVHAEIKLLFFYEIHPNIKRPRVITANKSSCYLCDLFFRLHGTFQVPSTFGMLTERWILPDWCPIPRTQLDHIRKTAIQFDDALSLQISRTLERRPRLPDPMQSLVALSANWSDPQSSEVHAATVSGHISSSISENSRLSSSSLRILKPNDYTIIKLCDQDLSLDFFDNSVLLYYRPKKVTDEDTVTVHAQVNPLSLVIQDKNEEVQRAIFPVGCLRSGTKKVLKCNQEGSSTSIRIHWGNLVVSLEWTYGKD</sequence>
<reference evidence="1 2" key="2">
    <citation type="submission" date="2015-05" db="EMBL/GenBank/DDBJ databases">
        <authorList>
            <person name="Morales-Cruz A."/>
            <person name="Amrine K.C."/>
            <person name="Cantu D."/>
        </authorList>
    </citation>
    <scope>NUCLEOTIDE SEQUENCE [LARGE SCALE GENOMIC DNA]</scope>
    <source>
        <strain evidence="1">UCRPC4</strain>
    </source>
</reference>
<reference evidence="1 2" key="1">
    <citation type="submission" date="2015-05" db="EMBL/GenBank/DDBJ databases">
        <title>Distinctive expansion of gene families associated with plant cell wall degradation and secondary metabolism in the genomes of grapevine trunk pathogens.</title>
        <authorList>
            <person name="Lawrence D.P."/>
            <person name="Travadon R."/>
            <person name="Rolshausen P.E."/>
            <person name="Baumgartner K."/>
        </authorList>
    </citation>
    <scope>NUCLEOTIDE SEQUENCE [LARGE SCALE GENOMIC DNA]</scope>
    <source>
        <strain evidence="1">UCRPC4</strain>
    </source>
</reference>
<dbReference type="AlphaFoldDB" id="A0A0G2DRI6"/>
<evidence type="ECO:0000313" key="1">
    <source>
        <dbReference type="EMBL" id="KKY13299.1"/>
    </source>
</evidence>
<dbReference type="InterPro" id="IPR027796">
    <property type="entry name" value="OTT_1508_deam-like"/>
</dbReference>
<protein>
    <submittedName>
        <fullName evidence="1">Uncharacterized protein</fullName>
    </submittedName>
</protein>
<evidence type="ECO:0000313" key="2">
    <source>
        <dbReference type="Proteomes" id="UP000053317"/>
    </source>
</evidence>
<proteinExistence type="predicted"/>
<dbReference type="OrthoDB" id="4851849at2759"/>
<dbReference type="EMBL" id="LCWF01000338">
    <property type="protein sequence ID" value="KKY13299.1"/>
    <property type="molecule type" value="Genomic_DNA"/>
</dbReference>
<name>A0A0G2DRI6_PHACM</name>
<dbReference type="Proteomes" id="UP000053317">
    <property type="component" value="Unassembled WGS sequence"/>
</dbReference>
<organism evidence="1 2">
    <name type="scientific">Phaeomoniella chlamydospora</name>
    <name type="common">Phaeoacremonium chlamydosporum</name>
    <dbReference type="NCBI Taxonomy" id="158046"/>
    <lineage>
        <taxon>Eukaryota</taxon>
        <taxon>Fungi</taxon>
        <taxon>Dikarya</taxon>
        <taxon>Ascomycota</taxon>
        <taxon>Pezizomycotina</taxon>
        <taxon>Eurotiomycetes</taxon>
        <taxon>Chaetothyriomycetidae</taxon>
        <taxon>Phaeomoniellales</taxon>
        <taxon>Phaeomoniellaceae</taxon>
        <taxon>Phaeomoniella</taxon>
    </lineage>
</organism>
<accession>A0A0G2DRI6</accession>
<comment type="caution">
    <text evidence="1">The sequence shown here is derived from an EMBL/GenBank/DDBJ whole genome shotgun (WGS) entry which is preliminary data.</text>
</comment>
<dbReference type="Pfam" id="PF14441">
    <property type="entry name" value="OTT_1508_deam"/>
    <property type="match status" value="1"/>
</dbReference>
<keyword evidence="2" id="KW-1185">Reference proteome</keyword>
<gene>
    <name evidence="1" type="ORF">UCRPC4_g06979</name>
</gene>